<evidence type="ECO:0000313" key="2">
    <source>
        <dbReference type="Proteomes" id="UP001499851"/>
    </source>
</evidence>
<dbReference type="Proteomes" id="UP001499851">
    <property type="component" value="Unassembled WGS sequence"/>
</dbReference>
<gene>
    <name evidence="1" type="ORF">GCM10009830_40180</name>
</gene>
<dbReference type="RefSeq" id="WP_344490180.1">
    <property type="nucleotide sequence ID" value="NZ_BAAAQF010000019.1"/>
</dbReference>
<protein>
    <submittedName>
        <fullName evidence="1">DUF2017 domain-containing protein</fullName>
    </submittedName>
</protein>
<organism evidence="1 2">
    <name type="scientific">Glycomyces endophyticus</name>
    <dbReference type="NCBI Taxonomy" id="480996"/>
    <lineage>
        <taxon>Bacteria</taxon>
        <taxon>Bacillati</taxon>
        <taxon>Actinomycetota</taxon>
        <taxon>Actinomycetes</taxon>
        <taxon>Glycomycetales</taxon>
        <taxon>Glycomycetaceae</taxon>
        <taxon>Glycomyces</taxon>
    </lineage>
</organism>
<reference evidence="2" key="1">
    <citation type="journal article" date="2019" name="Int. J. Syst. Evol. Microbiol.">
        <title>The Global Catalogue of Microorganisms (GCM) 10K type strain sequencing project: providing services to taxonomists for standard genome sequencing and annotation.</title>
        <authorList>
            <consortium name="The Broad Institute Genomics Platform"/>
            <consortium name="The Broad Institute Genome Sequencing Center for Infectious Disease"/>
            <person name="Wu L."/>
            <person name="Ma J."/>
        </authorList>
    </citation>
    <scope>NUCLEOTIDE SEQUENCE [LARGE SCALE GENOMIC DNA]</scope>
    <source>
        <strain evidence="2">JCM 16001</strain>
    </source>
</reference>
<accession>A0ABP4TJS5</accession>
<dbReference type="InterPro" id="IPR018561">
    <property type="entry name" value="AosR"/>
</dbReference>
<dbReference type="Pfam" id="PF09438">
    <property type="entry name" value="DUF2017"/>
    <property type="match status" value="1"/>
</dbReference>
<evidence type="ECO:0000313" key="1">
    <source>
        <dbReference type="EMBL" id="GAA1688536.1"/>
    </source>
</evidence>
<name>A0ABP4TJS5_9ACTN</name>
<sequence>MEGFEPFPGGAAIRLGPTEATLLRGLADQLVDLLATRGEHVEDPIAAIFEPGPSEPPADPVLARLFPDAYDGDADDAREHSAEFRRFTENDLRTRKRNDARALIADVDALGPGGGVLSLDAEDCRHWLGALNDLRLAVAVRLGILQEGDAEALYELPPDDDRVPTVIVYSWLNLLQDSLVETMMPENPREDDR</sequence>
<dbReference type="EMBL" id="BAAAQF010000019">
    <property type="protein sequence ID" value="GAA1688536.1"/>
    <property type="molecule type" value="Genomic_DNA"/>
</dbReference>
<keyword evidence="2" id="KW-1185">Reference proteome</keyword>
<comment type="caution">
    <text evidence="1">The sequence shown here is derived from an EMBL/GenBank/DDBJ whole genome shotgun (WGS) entry which is preliminary data.</text>
</comment>
<proteinExistence type="predicted"/>